<evidence type="ECO:0000313" key="1">
    <source>
        <dbReference type="EMBL" id="GGI57781.1"/>
    </source>
</evidence>
<sequence length="314" mass="34766">MRNIFVVLFAVFLTTSCDDGDIITVDLSFDQELSICENNTESYIVYDLRNDPSESLSLLFPRAGNESLFTDPTPENTPTMLSINGTTIRFIYRTYNRDIVDIVTNQEFCNTLTPADLVILEDYEASSGDVEVTVTIVDDDNDGVPTAFEGADPNGDGDFSDSLDTDGDGIFDYLDEDDDNDNVKTINEIDNTDGDNDPTTNPMNTDFGLVNGDDIPDYLDTDDDGDLIPTIEEDEDGDLNPRDDLANNADNIMVPHYLNTIETISYGNPGNTSNNIYTRTVTTSFLVKNIDIEILRTDNIDLGTLISTIDIEQE</sequence>
<dbReference type="PROSITE" id="PS51257">
    <property type="entry name" value="PROKAR_LIPOPROTEIN"/>
    <property type="match status" value="1"/>
</dbReference>
<evidence type="ECO:0000313" key="2">
    <source>
        <dbReference type="Proteomes" id="UP000624701"/>
    </source>
</evidence>
<protein>
    <submittedName>
        <fullName evidence="1">Uncharacterized protein</fullName>
    </submittedName>
</protein>
<accession>A0ABQ2C0N7</accession>
<dbReference type="EMBL" id="BMDQ01000003">
    <property type="protein sequence ID" value="GGI57781.1"/>
    <property type="molecule type" value="Genomic_DNA"/>
</dbReference>
<reference evidence="2" key="1">
    <citation type="journal article" date="2019" name="Int. J. Syst. Evol. Microbiol.">
        <title>The Global Catalogue of Microorganisms (GCM) 10K type strain sequencing project: providing services to taxonomists for standard genome sequencing and annotation.</title>
        <authorList>
            <consortium name="The Broad Institute Genomics Platform"/>
            <consortium name="The Broad Institute Genome Sequencing Center for Infectious Disease"/>
            <person name="Wu L."/>
            <person name="Ma J."/>
        </authorList>
    </citation>
    <scope>NUCLEOTIDE SEQUENCE [LARGE SCALE GENOMIC DNA]</scope>
    <source>
        <strain evidence="2">CCM 8681</strain>
    </source>
</reference>
<gene>
    <name evidence="1" type="ORF">GCM10011444_20900</name>
</gene>
<name>A0ABQ2C0N7_9FLAO</name>
<keyword evidence="2" id="KW-1185">Reference proteome</keyword>
<organism evidence="1 2">
    <name type="scientific">Winogradskyella haliclonae</name>
    <dbReference type="NCBI Taxonomy" id="2048558"/>
    <lineage>
        <taxon>Bacteria</taxon>
        <taxon>Pseudomonadati</taxon>
        <taxon>Bacteroidota</taxon>
        <taxon>Flavobacteriia</taxon>
        <taxon>Flavobacteriales</taxon>
        <taxon>Flavobacteriaceae</taxon>
        <taxon>Winogradskyella</taxon>
    </lineage>
</organism>
<dbReference type="Proteomes" id="UP000624701">
    <property type="component" value="Unassembled WGS sequence"/>
</dbReference>
<comment type="caution">
    <text evidence="1">The sequence shown here is derived from an EMBL/GenBank/DDBJ whole genome shotgun (WGS) entry which is preliminary data.</text>
</comment>
<dbReference type="RefSeq" id="WP_188374708.1">
    <property type="nucleotide sequence ID" value="NZ_BMDQ01000003.1"/>
</dbReference>
<proteinExistence type="predicted"/>